<feature type="transmembrane region" description="Helical" evidence="3">
    <location>
        <begin position="611"/>
        <end position="634"/>
    </location>
</feature>
<accession>A0ABW1C576</accession>
<keyword evidence="3" id="KW-0472">Membrane</keyword>
<feature type="transmembrane region" description="Helical" evidence="3">
    <location>
        <begin position="468"/>
        <end position="486"/>
    </location>
</feature>
<evidence type="ECO:0000313" key="6">
    <source>
        <dbReference type="Proteomes" id="UP001596096"/>
    </source>
</evidence>
<keyword evidence="1" id="KW-0378">Hydrolase</keyword>
<dbReference type="PANTHER" id="PTHR12147">
    <property type="entry name" value="METALLOPEPTIDASE M28 FAMILY MEMBER"/>
    <property type="match status" value="1"/>
</dbReference>
<dbReference type="RefSeq" id="WP_219545611.1">
    <property type="nucleotide sequence ID" value="NZ_JAHKRN010000017.1"/>
</dbReference>
<dbReference type="Pfam" id="PF04389">
    <property type="entry name" value="Peptidase_M28"/>
    <property type="match status" value="1"/>
</dbReference>
<feature type="transmembrane region" description="Helical" evidence="3">
    <location>
        <begin position="415"/>
        <end position="434"/>
    </location>
</feature>
<name>A0ABW1C576_9ACTN</name>
<evidence type="ECO:0000256" key="2">
    <source>
        <dbReference type="SAM" id="MobiDB-lite"/>
    </source>
</evidence>
<feature type="domain" description="Peptidase M28" evidence="4">
    <location>
        <begin position="107"/>
        <end position="294"/>
    </location>
</feature>
<keyword evidence="6" id="KW-1185">Reference proteome</keyword>
<dbReference type="InterPro" id="IPR001261">
    <property type="entry name" value="ArgE/DapE_CS"/>
</dbReference>
<feature type="region of interest" description="Disordered" evidence="2">
    <location>
        <begin position="554"/>
        <end position="596"/>
    </location>
</feature>
<evidence type="ECO:0000259" key="4">
    <source>
        <dbReference type="Pfam" id="PF04389"/>
    </source>
</evidence>
<feature type="compositionally biased region" description="Low complexity" evidence="2">
    <location>
        <begin position="554"/>
        <end position="569"/>
    </location>
</feature>
<feature type="transmembrane region" description="Helical" evidence="3">
    <location>
        <begin position="441"/>
        <end position="462"/>
    </location>
</feature>
<dbReference type="InterPro" id="IPR045175">
    <property type="entry name" value="M28_fam"/>
</dbReference>
<comment type="caution">
    <text evidence="5">The sequence shown here is derived from an EMBL/GenBank/DDBJ whole genome shotgun (WGS) entry which is preliminary data.</text>
</comment>
<organism evidence="5 6">
    <name type="scientific">Nonomuraea harbinensis</name>
    <dbReference type="NCBI Taxonomy" id="1286938"/>
    <lineage>
        <taxon>Bacteria</taxon>
        <taxon>Bacillati</taxon>
        <taxon>Actinomycetota</taxon>
        <taxon>Actinomycetes</taxon>
        <taxon>Streptosporangiales</taxon>
        <taxon>Streptosporangiaceae</taxon>
        <taxon>Nonomuraea</taxon>
    </lineage>
</organism>
<keyword evidence="3" id="KW-1133">Transmembrane helix</keyword>
<protein>
    <submittedName>
        <fullName evidence="5">M28 family peptidase</fullName>
    </submittedName>
</protein>
<proteinExistence type="predicted"/>
<dbReference type="PANTHER" id="PTHR12147:SF26">
    <property type="entry name" value="PEPTIDASE M28 DOMAIN-CONTAINING PROTEIN"/>
    <property type="match status" value="1"/>
</dbReference>
<dbReference type="EMBL" id="JBHSNW010000027">
    <property type="protein sequence ID" value="MFC5820774.1"/>
    <property type="molecule type" value="Genomic_DNA"/>
</dbReference>
<feature type="transmembrane region" description="Helical" evidence="3">
    <location>
        <begin position="518"/>
        <end position="542"/>
    </location>
</feature>
<gene>
    <name evidence="5" type="ORF">ACFPUY_37245</name>
</gene>
<dbReference type="InterPro" id="IPR007484">
    <property type="entry name" value="Peptidase_M28"/>
</dbReference>
<evidence type="ECO:0000313" key="5">
    <source>
        <dbReference type="EMBL" id="MFC5820774.1"/>
    </source>
</evidence>
<reference evidence="6" key="1">
    <citation type="journal article" date="2019" name="Int. J. Syst. Evol. Microbiol.">
        <title>The Global Catalogue of Microorganisms (GCM) 10K type strain sequencing project: providing services to taxonomists for standard genome sequencing and annotation.</title>
        <authorList>
            <consortium name="The Broad Institute Genomics Platform"/>
            <consortium name="The Broad Institute Genome Sequencing Center for Infectious Disease"/>
            <person name="Wu L."/>
            <person name="Ma J."/>
        </authorList>
    </citation>
    <scope>NUCLEOTIDE SEQUENCE [LARGE SCALE GENOMIC DNA]</scope>
    <source>
        <strain evidence="6">CGMCC 4.7106</strain>
    </source>
</reference>
<evidence type="ECO:0000256" key="1">
    <source>
        <dbReference type="ARBA" id="ARBA00022801"/>
    </source>
</evidence>
<sequence length="838" mass="86076">MDALSRRLPAAVALVAVTLLAVAAWLAELPPAPAGRDAPPGSFSVERAWPVLERIAGEPTPVGSAAGDAVRDHLVAELTRLGLRPEVQTGAGAHPFGGDMVAGVTENVIAVVPGADSTGRVVLAAHYDSTPTTPGASDDKASVAAILEIARALRAGPPLRNDLVLLLSDGEEPGLIGAEAFLRHPMARDGGVVVNLEGPGNAAPSSVYNVTPGGGALVGAFARAMPHPVGESALVGAYRETGFHSDLTVLEENGWIGIDLGLAGGRAYYHHPRDTPAALDRAALQMQGDNALAMVRELGSADLRELRQPRDEVFLTIFGVVFRYPAGLATPLAVLAALAVLALAAYTRLSARPRRADSSDSGTAVTVPRLVAGMVAVLGVLVVVTGLSMGLWPALVAVEPGYGDLVSDPYRPEPYRLGLVMMAVAVVWGAYVALRRWLNAVVLTVGVLFWLAVLGVAAALLMPGASSYGSLTAIAGAAGLAGALALRRRPVLGTVVLACGVAPAVVMFSVGARSISTAIGLAMAAPAGLFYAFAALSALPLLAAVTPGGGRTPAAVPARGEAPAAVPARDGAPVQPTGVGRRSGREGGPGVDAGWRSGAEGGSGVRFWRWVGVWGGPVVAGVLALVLGGVGLGVNRFGEERPRLAHLAYVLDADARQAAWVSMTEPPHPWAAERAPDVPASWDLPLPYRQVPARVGPAPATGLPAPELTVLEERRDGGETTLRVRVRSQRGAYQLNLHADVAVIGGSFEVPGLAPVTLPAYEPEGGAWPFEVQFFAPPEEGVEFTLRFAGATRPRLAVADITLGLDGVPGHRPRPAGVVMTPSGGGLPTDSVTVVRVL</sequence>
<evidence type="ECO:0000256" key="3">
    <source>
        <dbReference type="SAM" id="Phobius"/>
    </source>
</evidence>
<feature type="transmembrane region" description="Helical" evidence="3">
    <location>
        <begin position="328"/>
        <end position="349"/>
    </location>
</feature>
<feature type="transmembrane region" description="Helical" evidence="3">
    <location>
        <begin position="491"/>
        <end position="512"/>
    </location>
</feature>
<dbReference type="Proteomes" id="UP001596096">
    <property type="component" value="Unassembled WGS sequence"/>
</dbReference>
<feature type="transmembrane region" description="Helical" evidence="3">
    <location>
        <begin position="370"/>
        <end position="395"/>
    </location>
</feature>
<keyword evidence="3" id="KW-0812">Transmembrane</keyword>
<dbReference type="PROSITE" id="PS00759">
    <property type="entry name" value="ARGE_DAPE_CPG2_2"/>
    <property type="match status" value="1"/>
</dbReference>